<comment type="caution">
    <text evidence="2">The sequence shown here is derived from an EMBL/GenBank/DDBJ whole genome shotgun (WGS) entry which is preliminary data.</text>
</comment>
<dbReference type="Pfam" id="PF22939">
    <property type="entry name" value="WHD_GPIID"/>
    <property type="match status" value="1"/>
</dbReference>
<feature type="non-terminal residue" evidence="2">
    <location>
        <position position="1"/>
    </location>
</feature>
<feature type="domain" description="GPI inositol-deacylase winged helix" evidence="1">
    <location>
        <begin position="115"/>
        <end position="177"/>
    </location>
</feature>
<evidence type="ECO:0000313" key="2">
    <source>
        <dbReference type="EMBL" id="KAH7176018.1"/>
    </source>
</evidence>
<dbReference type="Proteomes" id="UP000738349">
    <property type="component" value="Unassembled WGS sequence"/>
</dbReference>
<evidence type="ECO:0000259" key="1">
    <source>
        <dbReference type="Pfam" id="PF22939"/>
    </source>
</evidence>
<accession>A0A9P9FUY3</accession>
<keyword evidence="3" id="KW-1185">Reference proteome</keyword>
<evidence type="ECO:0000313" key="3">
    <source>
        <dbReference type="Proteomes" id="UP000738349"/>
    </source>
</evidence>
<proteinExistence type="predicted"/>
<protein>
    <recommendedName>
        <fullName evidence="1">GPI inositol-deacylase winged helix domain-containing protein</fullName>
    </recommendedName>
</protein>
<dbReference type="OrthoDB" id="1577640at2759"/>
<feature type="non-terminal residue" evidence="2">
    <location>
        <position position="180"/>
    </location>
</feature>
<dbReference type="AlphaFoldDB" id="A0A9P9FUY3"/>
<organism evidence="2 3">
    <name type="scientific">Dactylonectria macrodidyma</name>
    <dbReference type="NCBI Taxonomy" id="307937"/>
    <lineage>
        <taxon>Eukaryota</taxon>
        <taxon>Fungi</taxon>
        <taxon>Dikarya</taxon>
        <taxon>Ascomycota</taxon>
        <taxon>Pezizomycotina</taxon>
        <taxon>Sordariomycetes</taxon>
        <taxon>Hypocreomycetidae</taxon>
        <taxon>Hypocreales</taxon>
        <taxon>Nectriaceae</taxon>
        <taxon>Dactylonectria</taxon>
    </lineage>
</organism>
<name>A0A9P9FUY3_9HYPO</name>
<dbReference type="PANTHER" id="PTHR10039:SF15">
    <property type="entry name" value="NACHT DOMAIN-CONTAINING PROTEIN"/>
    <property type="match status" value="1"/>
</dbReference>
<dbReference type="InterPro" id="IPR054471">
    <property type="entry name" value="GPIID_WHD"/>
</dbReference>
<dbReference type="PANTHER" id="PTHR10039">
    <property type="entry name" value="AMELOGENIN"/>
    <property type="match status" value="1"/>
</dbReference>
<reference evidence="2" key="1">
    <citation type="journal article" date="2021" name="Nat. Commun.">
        <title>Genetic determinants of endophytism in the Arabidopsis root mycobiome.</title>
        <authorList>
            <person name="Mesny F."/>
            <person name="Miyauchi S."/>
            <person name="Thiergart T."/>
            <person name="Pickel B."/>
            <person name="Atanasova L."/>
            <person name="Karlsson M."/>
            <person name="Huettel B."/>
            <person name="Barry K.W."/>
            <person name="Haridas S."/>
            <person name="Chen C."/>
            <person name="Bauer D."/>
            <person name="Andreopoulos W."/>
            <person name="Pangilinan J."/>
            <person name="LaButti K."/>
            <person name="Riley R."/>
            <person name="Lipzen A."/>
            <person name="Clum A."/>
            <person name="Drula E."/>
            <person name="Henrissat B."/>
            <person name="Kohler A."/>
            <person name="Grigoriev I.V."/>
            <person name="Martin F.M."/>
            <person name="Hacquard S."/>
        </authorList>
    </citation>
    <scope>NUCLEOTIDE SEQUENCE</scope>
    <source>
        <strain evidence="2">MPI-CAGE-AT-0147</strain>
    </source>
</reference>
<sequence length="180" mass="19982">GANIVATSRHIQDIEKAFEGSISLEIRARDDDVQMYLTGQMYKLPHFVRSSPDLQNKIKTTIAKAVNGMFLLAPLHIDALAQDPTVGHIELALQNMPRGLNDTYEQAMMRIEGQGNGLRDFARKVLSFIFHAKRVLSTTELQYAVAIRPGKPDLDENFIPSLETISSVCAGLITIDTRSD</sequence>
<gene>
    <name evidence="2" type="ORF">EDB81DRAFT_611468</name>
</gene>
<dbReference type="EMBL" id="JAGMUV010000001">
    <property type="protein sequence ID" value="KAH7176018.1"/>
    <property type="molecule type" value="Genomic_DNA"/>
</dbReference>